<keyword evidence="3" id="KW-1003">Cell membrane</keyword>
<keyword evidence="5 7" id="KW-1133">Transmembrane helix</keyword>
<dbReference type="GO" id="GO:0055085">
    <property type="term" value="P:transmembrane transport"/>
    <property type="evidence" value="ECO:0007669"/>
    <property type="project" value="InterPro"/>
</dbReference>
<dbReference type="InterPro" id="IPR035906">
    <property type="entry name" value="MetI-like_sf"/>
</dbReference>
<reference evidence="9" key="1">
    <citation type="submission" date="2020-10" db="EMBL/GenBank/DDBJ databases">
        <authorList>
            <person name="Gilroy R."/>
        </authorList>
    </citation>
    <scope>NUCLEOTIDE SEQUENCE</scope>
    <source>
        <strain evidence="9">ChiSxjej2B14-6234</strain>
    </source>
</reference>
<evidence type="ECO:0000256" key="3">
    <source>
        <dbReference type="ARBA" id="ARBA00022475"/>
    </source>
</evidence>
<reference evidence="9" key="2">
    <citation type="journal article" date="2021" name="PeerJ">
        <title>Extensive microbial diversity within the chicken gut microbiome revealed by metagenomics and culture.</title>
        <authorList>
            <person name="Gilroy R."/>
            <person name="Ravi A."/>
            <person name="Getino M."/>
            <person name="Pursley I."/>
            <person name="Horton D.L."/>
            <person name="Alikhan N.F."/>
            <person name="Baker D."/>
            <person name="Gharbi K."/>
            <person name="Hall N."/>
            <person name="Watson M."/>
            <person name="Adriaenssens E.M."/>
            <person name="Foster-Nyarko E."/>
            <person name="Jarju S."/>
            <person name="Secka A."/>
            <person name="Antonio M."/>
            <person name="Oren A."/>
            <person name="Chaudhuri R.R."/>
            <person name="La Ragione R."/>
            <person name="Hildebrand F."/>
            <person name="Pallen M.J."/>
        </authorList>
    </citation>
    <scope>NUCLEOTIDE SEQUENCE</scope>
    <source>
        <strain evidence="9">ChiSxjej2B14-6234</strain>
    </source>
</reference>
<feature type="transmembrane region" description="Helical" evidence="7">
    <location>
        <begin position="126"/>
        <end position="151"/>
    </location>
</feature>
<proteinExistence type="inferred from homology"/>
<evidence type="ECO:0000259" key="8">
    <source>
        <dbReference type="PROSITE" id="PS50928"/>
    </source>
</evidence>
<dbReference type="PANTHER" id="PTHR43227">
    <property type="entry name" value="BLL4140 PROTEIN"/>
    <property type="match status" value="1"/>
</dbReference>
<evidence type="ECO:0000313" key="10">
    <source>
        <dbReference type="Proteomes" id="UP000886887"/>
    </source>
</evidence>
<keyword evidence="6 7" id="KW-0472">Membrane</keyword>
<dbReference type="SUPFAM" id="SSF161098">
    <property type="entry name" value="MetI-like"/>
    <property type="match status" value="1"/>
</dbReference>
<dbReference type="InterPro" id="IPR050809">
    <property type="entry name" value="UgpAE/MalFG_permease"/>
</dbReference>
<dbReference type="GO" id="GO:0005886">
    <property type="term" value="C:plasma membrane"/>
    <property type="evidence" value="ECO:0007669"/>
    <property type="project" value="UniProtKB-SubCell"/>
</dbReference>
<evidence type="ECO:0000256" key="2">
    <source>
        <dbReference type="ARBA" id="ARBA00022448"/>
    </source>
</evidence>
<evidence type="ECO:0000256" key="7">
    <source>
        <dbReference type="RuleBase" id="RU363032"/>
    </source>
</evidence>
<organism evidence="9 10">
    <name type="scientific">Candidatus Onthenecus intestinigallinarum</name>
    <dbReference type="NCBI Taxonomy" id="2840875"/>
    <lineage>
        <taxon>Bacteria</taxon>
        <taxon>Bacillati</taxon>
        <taxon>Bacillota</taxon>
        <taxon>Clostridia</taxon>
        <taxon>Eubacteriales</taxon>
        <taxon>Candidatus Onthenecus</taxon>
    </lineage>
</organism>
<evidence type="ECO:0000256" key="1">
    <source>
        <dbReference type="ARBA" id="ARBA00004651"/>
    </source>
</evidence>
<dbReference type="CDD" id="cd06261">
    <property type="entry name" value="TM_PBP2"/>
    <property type="match status" value="1"/>
</dbReference>
<dbReference type="InterPro" id="IPR000515">
    <property type="entry name" value="MetI-like"/>
</dbReference>
<evidence type="ECO:0000256" key="5">
    <source>
        <dbReference type="ARBA" id="ARBA00022989"/>
    </source>
</evidence>
<dbReference type="Proteomes" id="UP000886887">
    <property type="component" value="Unassembled WGS sequence"/>
</dbReference>
<sequence>MLATVRNPRRQILKQISRSRYLYLLFLLPMIYFVVFKYGAMMWLTIAFKNFKATRGLWGSDWVGLKHFEKFLTDAYFWKLVRNTVLLNLYGLIFSFPAAIILALMINEVRMQRFKKLVQTVSYMPYFISTVAVCGLITTFLSSDGLITMMLRTLTGKSYALLTDAGAFRSIYIISDIWQHVGWGSIIYLAALTGIDPGLYEAAEIDGASRVQQTLHVSLPSIASVIAIQFLLTVGRMMDIGYEKILLLYTGSTYETADVISTYLYRRTIIQADYSYGAAISLFQAVLSLVLVSGANKIAQKVGSTSLW</sequence>
<dbReference type="PANTHER" id="PTHR43227:SF11">
    <property type="entry name" value="BLL4140 PROTEIN"/>
    <property type="match status" value="1"/>
</dbReference>
<dbReference type="AlphaFoldDB" id="A0A9D0ZA24"/>
<feature type="domain" description="ABC transmembrane type-1" evidence="8">
    <location>
        <begin position="81"/>
        <end position="295"/>
    </location>
</feature>
<comment type="caution">
    <text evidence="9">The sequence shown here is derived from an EMBL/GenBank/DDBJ whole genome shotgun (WGS) entry which is preliminary data.</text>
</comment>
<evidence type="ECO:0000256" key="6">
    <source>
        <dbReference type="ARBA" id="ARBA00023136"/>
    </source>
</evidence>
<name>A0A9D0ZA24_9FIRM</name>
<feature type="transmembrane region" description="Helical" evidence="7">
    <location>
        <begin position="21"/>
        <end position="48"/>
    </location>
</feature>
<dbReference type="PROSITE" id="PS50928">
    <property type="entry name" value="ABC_TM1"/>
    <property type="match status" value="1"/>
</dbReference>
<protein>
    <submittedName>
        <fullName evidence="9">Sugar ABC transporter permease</fullName>
    </submittedName>
</protein>
<feature type="transmembrane region" description="Helical" evidence="7">
    <location>
        <begin position="85"/>
        <end position="106"/>
    </location>
</feature>
<evidence type="ECO:0000313" key="9">
    <source>
        <dbReference type="EMBL" id="HIQ71987.1"/>
    </source>
</evidence>
<dbReference type="Gene3D" id="1.10.3720.10">
    <property type="entry name" value="MetI-like"/>
    <property type="match status" value="1"/>
</dbReference>
<keyword evidence="4 7" id="KW-0812">Transmembrane</keyword>
<gene>
    <name evidence="9" type="ORF">IAB73_07265</name>
</gene>
<dbReference type="EMBL" id="DVFJ01000026">
    <property type="protein sequence ID" value="HIQ71987.1"/>
    <property type="molecule type" value="Genomic_DNA"/>
</dbReference>
<evidence type="ECO:0000256" key="4">
    <source>
        <dbReference type="ARBA" id="ARBA00022692"/>
    </source>
</evidence>
<comment type="subcellular location">
    <subcellularLocation>
        <location evidence="1 7">Cell membrane</location>
        <topology evidence="1 7">Multi-pass membrane protein</topology>
    </subcellularLocation>
</comment>
<comment type="similarity">
    <text evidence="7">Belongs to the binding-protein-dependent transport system permease family.</text>
</comment>
<keyword evidence="2 7" id="KW-0813">Transport</keyword>
<accession>A0A9D0ZA24</accession>
<dbReference type="Pfam" id="PF00528">
    <property type="entry name" value="BPD_transp_1"/>
    <property type="match status" value="1"/>
</dbReference>